<reference evidence="1" key="1">
    <citation type="submission" date="2020-05" db="EMBL/GenBank/DDBJ databases">
        <authorList>
            <person name="Chiriac C."/>
            <person name="Salcher M."/>
            <person name="Ghai R."/>
            <person name="Kavagutti S V."/>
        </authorList>
    </citation>
    <scope>NUCLEOTIDE SEQUENCE</scope>
</reference>
<protein>
    <submittedName>
        <fullName evidence="1">Uncharacterized protein</fullName>
    </submittedName>
</protein>
<name>A0A6J5TAB3_9CAUD</name>
<dbReference type="EMBL" id="LR797819">
    <property type="protein sequence ID" value="CAB4240793.1"/>
    <property type="molecule type" value="Genomic_DNA"/>
</dbReference>
<accession>A0A6J5TAB3</accession>
<organism evidence="1">
    <name type="scientific">uncultured Caudovirales phage</name>
    <dbReference type="NCBI Taxonomy" id="2100421"/>
    <lineage>
        <taxon>Viruses</taxon>
        <taxon>Duplodnaviria</taxon>
        <taxon>Heunggongvirae</taxon>
        <taxon>Uroviricota</taxon>
        <taxon>Caudoviricetes</taxon>
        <taxon>Peduoviridae</taxon>
        <taxon>Maltschvirus</taxon>
        <taxon>Maltschvirus maltsch</taxon>
    </lineage>
</organism>
<evidence type="ECO:0000313" key="1">
    <source>
        <dbReference type="EMBL" id="CAB4240793.1"/>
    </source>
</evidence>
<gene>
    <name evidence="1" type="ORF">UFOVP56_13</name>
</gene>
<proteinExistence type="predicted"/>
<sequence length="357" mass="36089">MFTGFPSTQTPAVQWWDFSKTGAGTKQIALANDCAPVQYFATGSSATTIVVTLPVNPVQGKTITFKNDQYVGNPQAIQITDILGKISVTLGQGGSITCCYIFENTLSGTSTVFSNWVIISGGTALVSRNQYAAIVGGNLNMASGVSSSVLGGDTNVSSSSQCVILGGQSNTSSGTNSAILGGQSNTSDGAQSAVIGGRNGTTRGIAGNIVSAASNQPIAATAGASQLAMIILGGTTSDATPKVITSNSSVAGTANQIILPDNSAYYFRGECIAGKTAAGDAKGWYIEGVIKRGAGASTTVLVGTPTVTSLYADVGANTWSVTATADVTNGGLAITITGQAATTIRWVAQIRTTEMTY</sequence>